<comment type="caution">
    <text evidence="1">The sequence shown here is derived from an EMBL/GenBank/DDBJ whole genome shotgun (WGS) entry which is preliminary data.</text>
</comment>
<organism evidence="1 2">
    <name type="scientific">Racocetra persica</name>
    <dbReference type="NCBI Taxonomy" id="160502"/>
    <lineage>
        <taxon>Eukaryota</taxon>
        <taxon>Fungi</taxon>
        <taxon>Fungi incertae sedis</taxon>
        <taxon>Mucoromycota</taxon>
        <taxon>Glomeromycotina</taxon>
        <taxon>Glomeromycetes</taxon>
        <taxon>Diversisporales</taxon>
        <taxon>Gigasporaceae</taxon>
        <taxon>Racocetra</taxon>
    </lineage>
</organism>
<keyword evidence="2" id="KW-1185">Reference proteome</keyword>
<evidence type="ECO:0000313" key="1">
    <source>
        <dbReference type="EMBL" id="CAG8795604.1"/>
    </source>
</evidence>
<proteinExistence type="predicted"/>
<reference evidence="1" key="1">
    <citation type="submission" date="2021-06" db="EMBL/GenBank/DDBJ databases">
        <authorList>
            <person name="Kallberg Y."/>
            <person name="Tangrot J."/>
            <person name="Rosling A."/>
        </authorList>
    </citation>
    <scope>NUCLEOTIDE SEQUENCE</scope>
    <source>
        <strain evidence="1">MA461A</strain>
    </source>
</reference>
<sequence>MVSPMINSSTDPQTMSMLPLELGPPLVNSTTDLQRPMSLFEPGDDSY</sequence>
<protein>
    <submittedName>
        <fullName evidence="1">12012_t:CDS:1</fullName>
    </submittedName>
</protein>
<evidence type="ECO:0000313" key="2">
    <source>
        <dbReference type="Proteomes" id="UP000789920"/>
    </source>
</evidence>
<gene>
    <name evidence="1" type="ORF">RPERSI_LOCUS19990</name>
</gene>
<accession>A0ACA9RIE7</accession>
<feature type="non-terminal residue" evidence="1">
    <location>
        <position position="47"/>
    </location>
</feature>
<name>A0ACA9RIE7_9GLOM</name>
<dbReference type="EMBL" id="CAJVQC010055651">
    <property type="protein sequence ID" value="CAG8795604.1"/>
    <property type="molecule type" value="Genomic_DNA"/>
</dbReference>
<dbReference type="Proteomes" id="UP000789920">
    <property type="component" value="Unassembled WGS sequence"/>
</dbReference>